<sequence length="435" mass="47210">MHTASVFVRDFREAAPYIHYLRGKTLVIGLASALLDPPVLRALAADLNLLSGLGVRLVLVHGSRRQINRLTEAAGHTPRYHRNRRITDETALAAAKQACGLLRADIEAALSAAMSQSPQRGLRPNTASGNYLSARPYGIIDGIDMGYTGRVRKIDADSIRRHLDHAVVLISPLGASLGGQTYNLSMTDIARDTAVALGAEKLIFLTEQDGILDRSGGLISNLSAPEARKLLADGLIDAAQTRVLEAAVYAVENGVARSQILSGLADGGLIGELFTRNGTGTSLSNAPFMNIRAARNRDIPHITALIRPLEAAGILRPRSRRYLEEHIREFWVLEHDRHIYGCAALKHHGKTAELACLAVSPDTQDSGYGEHLLKHIAAQARAGGADTLFALTTHTGDWFAERGFQTASPEELPPQRLAEYRENGRRSKIFKLVLS</sequence>
<dbReference type="PANTHER" id="PTHR30602">
    <property type="entry name" value="AMINO-ACID ACETYLTRANSFERASE"/>
    <property type="match status" value="1"/>
</dbReference>
<dbReference type="EMBL" id="JAPQFL010000002">
    <property type="protein sequence ID" value="MDD9327568.1"/>
    <property type="molecule type" value="Genomic_DNA"/>
</dbReference>
<keyword evidence="6 8" id="KW-0012">Acyltransferase</keyword>
<protein>
    <recommendedName>
        <fullName evidence="8">Amino-acid acetyltransferase</fullName>
        <ecNumber evidence="8">2.3.1.1</ecNumber>
    </recommendedName>
    <alternativeName>
        <fullName evidence="8">N-acetylglutamate synthase</fullName>
        <shortName evidence="8">AGS</shortName>
        <shortName evidence="8">NAGS</shortName>
    </alternativeName>
</protein>
<keyword evidence="5 8" id="KW-0808">Transferase</keyword>
<evidence type="ECO:0000256" key="4">
    <source>
        <dbReference type="ARBA" id="ARBA00022605"/>
    </source>
</evidence>
<keyword evidence="3 8" id="KW-0055">Arginine biosynthesis</keyword>
<proteinExistence type="inferred from homology"/>
<reference evidence="10" key="1">
    <citation type="submission" date="2022-10" db="EMBL/GenBank/DDBJ databases">
        <authorList>
            <person name="Boutroux M."/>
        </authorList>
    </citation>
    <scope>NUCLEOTIDE SEQUENCE</scope>
    <source>
        <strain evidence="10">51.81</strain>
    </source>
</reference>
<dbReference type="Proteomes" id="UP001149607">
    <property type="component" value="Chromosome"/>
</dbReference>
<dbReference type="Pfam" id="PF13508">
    <property type="entry name" value="Acetyltransf_7"/>
    <property type="match status" value="1"/>
</dbReference>
<dbReference type="NCBIfam" id="NF003641">
    <property type="entry name" value="PRK05279.1"/>
    <property type="match status" value="1"/>
</dbReference>
<dbReference type="EC" id="2.3.1.1" evidence="8"/>
<gene>
    <name evidence="8 10" type="primary">argA</name>
    <name evidence="10" type="ORF">ORY91_000974</name>
    <name evidence="11" type="ORF">V9W64_08490</name>
</gene>
<organism evidence="10">
    <name type="scientific">Neisseria leonii</name>
    <dbReference type="NCBI Taxonomy" id="2995413"/>
    <lineage>
        <taxon>Bacteria</taxon>
        <taxon>Pseudomonadati</taxon>
        <taxon>Pseudomonadota</taxon>
        <taxon>Betaproteobacteria</taxon>
        <taxon>Neisseriales</taxon>
        <taxon>Neisseriaceae</taxon>
        <taxon>Neisseria</taxon>
    </lineage>
</organism>
<dbReference type="Gene3D" id="3.40.1160.10">
    <property type="entry name" value="Acetylglutamate kinase-like"/>
    <property type="match status" value="1"/>
</dbReference>
<accession>A0A9X4IDX1</accession>
<dbReference type="InterPro" id="IPR016181">
    <property type="entry name" value="Acyl_CoA_acyltransferase"/>
</dbReference>
<dbReference type="HAMAP" id="MF_01105">
    <property type="entry name" value="N_acetyl_glu_synth"/>
    <property type="match status" value="1"/>
</dbReference>
<dbReference type="SUPFAM" id="SSF53633">
    <property type="entry name" value="Carbamate kinase-like"/>
    <property type="match status" value="1"/>
</dbReference>
<dbReference type="InterPro" id="IPR000182">
    <property type="entry name" value="GNAT_dom"/>
</dbReference>
<dbReference type="InterPro" id="IPR036393">
    <property type="entry name" value="AceGlu_kinase-like_sf"/>
</dbReference>
<keyword evidence="8" id="KW-0963">Cytoplasm</keyword>
<dbReference type="RefSeq" id="WP_274584809.1">
    <property type="nucleotide sequence ID" value="NZ_CP146598.1"/>
</dbReference>
<dbReference type="PANTHER" id="PTHR30602:SF12">
    <property type="entry name" value="AMINO-ACID ACETYLTRANSFERASE NAGS1, CHLOROPLASTIC-RELATED"/>
    <property type="match status" value="1"/>
</dbReference>
<name>A0A9X4IDX1_9NEIS</name>
<comment type="subcellular location">
    <subcellularLocation>
        <location evidence="8">Cytoplasm</location>
    </subcellularLocation>
</comment>
<evidence type="ECO:0000313" key="10">
    <source>
        <dbReference type="EMBL" id="MDD9327568.1"/>
    </source>
</evidence>
<comment type="similarity">
    <text evidence="2 8">Belongs to the acetyltransferase family. ArgA subfamily.</text>
</comment>
<comment type="miscellaneous">
    <text evidence="8">In bacteria which possess the bifunctional enzyme ornithine acetyltransferase/N-acetylglutamate synthase (ArgJ), ArgA fulfills an anaplerotic role.</text>
</comment>
<evidence type="ECO:0000256" key="5">
    <source>
        <dbReference type="ARBA" id="ARBA00022679"/>
    </source>
</evidence>
<evidence type="ECO:0000313" key="12">
    <source>
        <dbReference type="Proteomes" id="UP001149607"/>
    </source>
</evidence>
<evidence type="ECO:0000256" key="3">
    <source>
        <dbReference type="ARBA" id="ARBA00022571"/>
    </source>
</evidence>
<dbReference type="GO" id="GO:0006526">
    <property type="term" value="P:L-arginine biosynthetic process"/>
    <property type="evidence" value="ECO:0007669"/>
    <property type="project" value="UniProtKB-UniRule"/>
</dbReference>
<feature type="domain" description="N-acetyltransferase" evidence="9">
    <location>
        <begin position="289"/>
        <end position="435"/>
    </location>
</feature>
<comment type="catalytic activity">
    <reaction evidence="7 8">
        <text>L-glutamate + acetyl-CoA = N-acetyl-L-glutamate + CoA + H(+)</text>
        <dbReference type="Rhea" id="RHEA:24292"/>
        <dbReference type="ChEBI" id="CHEBI:15378"/>
        <dbReference type="ChEBI" id="CHEBI:29985"/>
        <dbReference type="ChEBI" id="CHEBI:44337"/>
        <dbReference type="ChEBI" id="CHEBI:57287"/>
        <dbReference type="ChEBI" id="CHEBI:57288"/>
        <dbReference type="EC" id="2.3.1.1"/>
    </reaction>
</comment>
<evidence type="ECO:0000259" key="9">
    <source>
        <dbReference type="PROSITE" id="PS51186"/>
    </source>
</evidence>
<keyword evidence="4 8" id="KW-0028">Amino-acid biosynthesis</keyword>
<evidence type="ECO:0000256" key="6">
    <source>
        <dbReference type="ARBA" id="ARBA00023315"/>
    </source>
</evidence>
<keyword evidence="12" id="KW-1185">Reference proteome</keyword>
<evidence type="ECO:0000256" key="2">
    <source>
        <dbReference type="ARBA" id="ARBA00009145"/>
    </source>
</evidence>
<dbReference type="Gene3D" id="3.40.630.30">
    <property type="match status" value="1"/>
</dbReference>
<comment type="pathway">
    <text evidence="1 8">Amino-acid biosynthesis; L-arginine biosynthesis; N(2)-acetyl-L-ornithine from L-glutamate: step 1/4.</text>
</comment>
<dbReference type="NCBIfam" id="TIGR01890">
    <property type="entry name" value="N-Ac-Glu-synth"/>
    <property type="match status" value="1"/>
</dbReference>
<dbReference type="EMBL" id="CP146598">
    <property type="protein sequence ID" value="WWY02728.1"/>
    <property type="molecule type" value="Genomic_DNA"/>
</dbReference>
<dbReference type="CDD" id="cd04301">
    <property type="entry name" value="NAT_SF"/>
    <property type="match status" value="1"/>
</dbReference>
<evidence type="ECO:0000256" key="8">
    <source>
        <dbReference type="HAMAP-Rule" id="MF_01105"/>
    </source>
</evidence>
<evidence type="ECO:0000256" key="1">
    <source>
        <dbReference type="ARBA" id="ARBA00004925"/>
    </source>
</evidence>
<evidence type="ECO:0000256" key="7">
    <source>
        <dbReference type="ARBA" id="ARBA00048372"/>
    </source>
</evidence>
<dbReference type="InterPro" id="IPR001048">
    <property type="entry name" value="Asp/Glu/Uridylate_kinase"/>
</dbReference>
<dbReference type="AlphaFoldDB" id="A0A9X4IDX1"/>
<reference evidence="11" key="2">
    <citation type="submission" date="2024-02" db="EMBL/GenBank/DDBJ databases">
        <title>Neisseria leonii sp. nov.</title>
        <authorList>
            <person name="Boutroux M."/>
            <person name="Favre-Rochex S."/>
            <person name="Gorgette O."/>
            <person name="Touak G."/>
            <person name="Muhle E."/>
            <person name="Chesneau O."/>
            <person name="Clermont D."/>
            <person name="Rahi P."/>
        </authorList>
    </citation>
    <scope>NUCLEOTIDE SEQUENCE</scope>
    <source>
        <strain evidence="11">51.81</strain>
    </source>
</reference>
<dbReference type="InterPro" id="IPR033719">
    <property type="entry name" value="NAGS_kin"/>
</dbReference>
<dbReference type="PROSITE" id="PS51186">
    <property type="entry name" value="GNAT"/>
    <property type="match status" value="1"/>
</dbReference>
<dbReference type="PIRSF" id="PIRSF000423">
    <property type="entry name" value="ArgA"/>
    <property type="match status" value="1"/>
</dbReference>
<dbReference type="Pfam" id="PF00696">
    <property type="entry name" value="AA_kinase"/>
    <property type="match status" value="1"/>
</dbReference>
<dbReference type="GO" id="GO:0005737">
    <property type="term" value="C:cytoplasm"/>
    <property type="evidence" value="ECO:0007669"/>
    <property type="project" value="UniProtKB-SubCell"/>
</dbReference>
<dbReference type="GO" id="GO:0004042">
    <property type="term" value="F:L-glutamate N-acetyltransferase activity"/>
    <property type="evidence" value="ECO:0007669"/>
    <property type="project" value="UniProtKB-UniRule"/>
</dbReference>
<dbReference type="InterPro" id="IPR010167">
    <property type="entry name" value="NH2A_AcTrfase"/>
</dbReference>
<dbReference type="CDD" id="cd04237">
    <property type="entry name" value="AAK_NAGS-ABP"/>
    <property type="match status" value="1"/>
</dbReference>
<evidence type="ECO:0000313" key="11">
    <source>
        <dbReference type="EMBL" id="WWY02728.1"/>
    </source>
</evidence>
<dbReference type="SUPFAM" id="SSF55729">
    <property type="entry name" value="Acyl-CoA N-acyltransferases (Nat)"/>
    <property type="match status" value="1"/>
</dbReference>